<proteinExistence type="predicted"/>
<sequence>MKKTLVICLMAIAFHVPVKAQDQEIAQLLLNVEKLSQLRSILDNMYTGYTILTSGYNAVRDISQGNFSLHQTFLDGLMAVNPTVRQYRRVAEIIGQQQTILSEYSRSYNLFVSSGKFTTAEIDYISRIYSQLFTRSLQNLQELTMIITAGQVRMNDAERLKSIDRIHADMGEKLSFLRGFNKKTTSLQNLRIHEKENQEILKTIYGL</sequence>
<keyword evidence="3" id="KW-1185">Reference proteome</keyword>
<protein>
    <submittedName>
        <fullName evidence="2">TerB family tellurite resistance protein</fullName>
    </submittedName>
</protein>
<accession>A0ABS9VD22</accession>
<evidence type="ECO:0000313" key="3">
    <source>
        <dbReference type="Proteomes" id="UP001165430"/>
    </source>
</evidence>
<evidence type="ECO:0000313" key="2">
    <source>
        <dbReference type="EMBL" id="MCH7414347.1"/>
    </source>
</evidence>
<comment type="caution">
    <text evidence="2">The sequence shown here is derived from an EMBL/GenBank/DDBJ whole genome shotgun (WGS) entry which is preliminary data.</text>
</comment>
<organism evidence="2 3">
    <name type="scientific">Belliella alkalica</name>
    <dbReference type="NCBI Taxonomy" id="1730871"/>
    <lineage>
        <taxon>Bacteria</taxon>
        <taxon>Pseudomonadati</taxon>
        <taxon>Bacteroidota</taxon>
        <taxon>Cytophagia</taxon>
        <taxon>Cytophagales</taxon>
        <taxon>Cyclobacteriaceae</taxon>
        <taxon>Belliella</taxon>
    </lineage>
</organism>
<keyword evidence="1" id="KW-0732">Signal</keyword>
<dbReference type="EMBL" id="JAKZGO010000009">
    <property type="protein sequence ID" value="MCH7414347.1"/>
    <property type="molecule type" value="Genomic_DNA"/>
</dbReference>
<evidence type="ECO:0000256" key="1">
    <source>
        <dbReference type="SAM" id="SignalP"/>
    </source>
</evidence>
<gene>
    <name evidence="2" type="ORF">MM213_12685</name>
</gene>
<dbReference type="RefSeq" id="WP_241412758.1">
    <property type="nucleotide sequence ID" value="NZ_JAKZGO010000009.1"/>
</dbReference>
<name>A0ABS9VD22_9BACT</name>
<dbReference type="Proteomes" id="UP001165430">
    <property type="component" value="Unassembled WGS sequence"/>
</dbReference>
<reference evidence="2" key="1">
    <citation type="submission" date="2022-03" db="EMBL/GenBank/DDBJ databases">
        <title>De novo assembled genomes of Belliella spp. (Cyclobacteriaceae) strains.</title>
        <authorList>
            <person name="Szabo A."/>
            <person name="Korponai K."/>
            <person name="Felfoldi T."/>
        </authorList>
    </citation>
    <scope>NUCLEOTIDE SEQUENCE</scope>
    <source>
        <strain evidence="2">DSM 111903</strain>
    </source>
</reference>
<feature type="signal peptide" evidence="1">
    <location>
        <begin position="1"/>
        <end position="20"/>
    </location>
</feature>
<feature type="chain" id="PRO_5045798578" evidence="1">
    <location>
        <begin position="21"/>
        <end position="207"/>
    </location>
</feature>